<evidence type="ECO:0000313" key="2">
    <source>
        <dbReference type="Proteomes" id="UP000799118"/>
    </source>
</evidence>
<organism evidence="1 2">
    <name type="scientific">Gymnopus androsaceus JB14</name>
    <dbReference type="NCBI Taxonomy" id="1447944"/>
    <lineage>
        <taxon>Eukaryota</taxon>
        <taxon>Fungi</taxon>
        <taxon>Dikarya</taxon>
        <taxon>Basidiomycota</taxon>
        <taxon>Agaricomycotina</taxon>
        <taxon>Agaricomycetes</taxon>
        <taxon>Agaricomycetidae</taxon>
        <taxon>Agaricales</taxon>
        <taxon>Marasmiineae</taxon>
        <taxon>Omphalotaceae</taxon>
        <taxon>Gymnopus</taxon>
    </lineage>
</organism>
<protein>
    <submittedName>
        <fullName evidence="1">Uncharacterized protein</fullName>
    </submittedName>
</protein>
<accession>A0A6A4GF45</accession>
<dbReference type="EMBL" id="ML770252">
    <property type="protein sequence ID" value="KAE9384013.1"/>
    <property type="molecule type" value="Genomic_DNA"/>
</dbReference>
<name>A0A6A4GF45_9AGAR</name>
<dbReference type="AlphaFoldDB" id="A0A6A4GF45"/>
<keyword evidence="2" id="KW-1185">Reference proteome</keyword>
<dbReference type="Proteomes" id="UP000799118">
    <property type="component" value="Unassembled WGS sequence"/>
</dbReference>
<reference evidence="1" key="1">
    <citation type="journal article" date="2019" name="Environ. Microbiol.">
        <title>Fungal ecological strategies reflected in gene transcription - a case study of two litter decomposers.</title>
        <authorList>
            <person name="Barbi F."/>
            <person name="Kohler A."/>
            <person name="Barry K."/>
            <person name="Baskaran P."/>
            <person name="Daum C."/>
            <person name="Fauchery L."/>
            <person name="Ihrmark K."/>
            <person name="Kuo A."/>
            <person name="LaButti K."/>
            <person name="Lipzen A."/>
            <person name="Morin E."/>
            <person name="Grigoriev I.V."/>
            <person name="Henrissat B."/>
            <person name="Lindahl B."/>
            <person name="Martin F."/>
        </authorList>
    </citation>
    <scope>NUCLEOTIDE SEQUENCE</scope>
    <source>
        <strain evidence="1">JB14</strain>
    </source>
</reference>
<sequence length="71" mass="7793">MSSRFKGPLDCLMHTWSAGTGAATILSVQFAPAQLILYKLVDAAWLYGSSPRGPGDVDIVWHELTWFVAQL</sequence>
<evidence type="ECO:0000313" key="1">
    <source>
        <dbReference type="EMBL" id="KAE9384013.1"/>
    </source>
</evidence>
<proteinExistence type="predicted"/>
<gene>
    <name evidence="1" type="ORF">BT96DRAFT_1008528</name>
</gene>